<name>U3PXZ9_IPOBA</name>
<sequence length="221" mass="25075">MACSGTGGDKYRDYLSEDEVKNTKWRSGPPSYDVVDKLFEEGRTHVWPEGSLEEKVQRLMKTWEMELVHKADPNDYKTLDPTKFRLFVNGRKGLSLEETAKIGGSYNVFLQTSLPEKYRVFNPADETFVSSQAAFRNAFPRGFAIEILQVYSGPPRITYRFRHWGYMDGPFKGHPPTGEIAEFFGMGTFELDEESNKIVKSELFFDRGELLGALVKGGSSG</sequence>
<dbReference type="InterPro" id="IPR032710">
    <property type="entry name" value="NTF2-like_dom_sf"/>
</dbReference>
<accession>U3PXZ9</accession>
<evidence type="ECO:0000313" key="1">
    <source>
        <dbReference type="EMBL" id="AGW81767.1"/>
    </source>
</evidence>
<protein>
    <submittedName>
        <fullName evidence="1">EF1 protein</fullName>
    </submittedName>
</protein>
<dbReference type="Gene3D" id="3.10.450.50">
    <property type="match status" value="1"/>
</dbReference>
<dbReference type="InterPro" id="IPR053218">
    <property type="entry name" value="Pathogen-related_defense"/>
</dbReference>
<dbReference type="PANTHER" id="PTHR31723:SF10">
    <property type="entry name" value="PATHOGEN-RELATED PROTEIN"/>
    <property type="match status" value="1"/>
</dbReference>
<dbReference type="SUPFAM" id="SSF54427">
    <property type="entry name" value="NTF2-like"/>
    <property type="match status" value="1"/>
</dbReference>
<reference evidence="1" key="1">
    <citation type="journal article" date="2011" name="Genes Genomics">
        <title>An IbEF1 from sweet potato promotes flowering in transgenic tobacco.</title>
        <authorList>
            <person name="Kim J.-S."/>
            <person name="Seo S.-G."/>
            <person name="Jun B.-K."/>
            <person name="Lee Y."/>
            <person name="Jeon S.B."/>
            <person name="Choe J."/>
            <person name="Kim J.-B."/>
            <person name="Kim S.T."/>
            <person name="Kim S.-H."/>
        </authorList>
    </citation>
    <scope>NUCLEOTIDE SEQUENCE</scope>
</reference>
<dbReference type="EMBL" id="KF286541">
    <property type="protein sequence ID" value="AGW81767.1"/>
    <property type="molecule type" value="mRNA"/>
</dbReference>
<reference evidence="1" key="2">
    <citation type="submission" date="2013-06" db="EMBL/GenBank/DDBJ databases">
        <authorList>
            <person name="Kim J.-S."/>
            <person name="Seo S.-G."/>
            <person name="Jun B.-K."/>
            <person name="Lee Y."/>
            <person name="Jeon S.B."/>
            <person name="Choe J."/>
            <person name="Kim J.-B."/>
            <person name="Kim S.T."/>
            <person name="Kim S.-H."/>
        </authorList>
    </citation>
    <scope>NUCLEOTIDE SEQUENCE</scope>
</reference>
<dbReference type="AlphaFoldDB" id="U3PXZ9"/>
<proteinExistence type="evidence at transcript level"/>
<dbReference type="PANTHER" id="PTHR31723">
    <property type="entry name" value="PATHOGENESIS-RELATED FAMILY PROTEIN"/>
    <property type="match status" value="1"/>
</dbReference>
<organism evidence="1">
    <name type="scientific">Ipomoea batatas</name>
    <name type="common">Sweet potato</name>
    <name type="synonym">Convolvulus batatas</name>
    <dbReference type="NCBI Taxonomy" id="4120"/>
    <lineage>
        <taxon>Eukaryota</taxon>
        <taxon>Viridiplantae</taxon>
        <taxon>Streptophyta</taxon>
        <taxon>Embryophyta</taxon>
        <taxon>Tracheophyta</taxon>
        <taxon>Spermatophyta</taxon>
        <taxon>Magnoliopsida</taxon>
        <taxon>eudicotyledons</taxon>
        <taxon>Gunneridae</taxon>
        <taxon>Pentapetalae</taxon>
        <taxon>asterids</taxon>
        <taxon>lamiids</taxon>
        <taxon>Solanales</taxon>
        <taxon>Convolvulaceae</taxon>
        <taxon>Ipomoeeae</taxon>
        <taxon>Ipomoea</taxon>
    </lineage>
</organism>